<dbReference type="eggNOG" id="KOG0496">
    <property type="taxonomic scope" value="Eukaryota"/>
</dbReference>
<evidence type="ECO:0000313" key="1">
    <source>
        <dbReference type="EMBL" id="KGN50863.1"/>
    </source>
</evidence>
<organism evidence="1 2">
    <name type="scientific">Cucumis sativus</name>
    <name type="common">Cucumber</name>
    <dbReference type="NCBI Taxonomy" id="3659"/>
    <lineage>
        <taxon>Eukaryota</taxon>
        <taxon>Viridiplantae</taxon>
        <taxon>Streptophyta</taxon>
        <taxon>Embryophyta</taxon>
        <taxon>Tracheophyta</taxon>
        <taxon>Spermatophyta</taxon>
        <taxon>Magnoliopsida</taxon>
        <taxon>eudicotyledons</taxon>
        <taxon>Gunneridae</taxon>
        <taxon>Pentapetalae</taxon>
        <taxon>rosids</taxon>
        <taxon>fabids</taxon>
        <taxon>Cucurbitales</taxon>
        <taxon>Cucurbitaceae</taxon>
        <taxon>Benincaseae</taxon>
        <taxon>Cucumis</taxon>
    </lineage>
</organism>
<dbReference type="Gramene" id="KGN50863">
    <property type="protein sequence ID" value="KGN50863"/>
    <property type="gene ID" value="Csa_5G292200"/>
</dbReference>
<dbReference type="AlphaFoldDB" id="A0A0A0KMP8"/>
<evidence type="ECO:0000313" key="2">
    <source>
        <dbReference type="Proteomes" id="UP000029981"/>
    </source>
</evidence>
<gene>
    <name evidence="1" type="ORF">Csa_5G292200</name>
</gene>
<reference evidence="1 2" key="1">
    <citation type="journal article" date="2009" name="Nat. Genet.">
        <title>The genome of the cucumber, Cucumis sativus L.</title>
        <authorList>
            <person name="Huang S."/>
            <person name="Li R."/>
            <person name="Zhang Z."/>
            <person name="Li L."/>
            <person name="Gu X."/>
            <person name="Fan W."/>
            <person name="Lucas W.J."/>
            <person name="Wang X."/>
            <person name="Xie B."/>
            <person name="Ni P."/>
            <person name="Ren Y."/>
            <person name="Zhu H."/>
            <person name="Li J."/>
            <person name="Lin K."/>
            <person name="Jin W."/>
            <person name="Fei Z."/>
            <person name="Li G."/>
            <person name="Staub J."/>
            <person name="Kilian A."/>
            <person name="van der Vossen E.A."/>
            <person name="Wu Y."/>
            <person name="Guo J."/>
            <person name="He J."/>
            <person name="Jia Z."/>
            <person name="Ren Y."/>
            <person name="Tian G."/>
            <person name="Lu Y."/>
            <person name="Ruan J."/>
            <person name="Qian W."/>
            <person name="Wang M."/>
            <person name="Huang Q."/>
            <person name="Li B."/>
            <person name="Xuan Z."/>
            <person name="Cao J."/>
            <person name="Asan"/>
            <person name="Wu Z."/>
            <person name="Zhang J."/>
            <person name="Cai Q."/>
            <person name="Bai Y."/>
            <person name="Zhao B."/>
            <person name="Han Y."/>
            <person name="Li Y."/>
            <person name="Li X."/>
            <person name="Wang S."/>
            <person name="Shi Q."/>
            <person name="Liu S."/>
            <person name="Cho W.K."/>
            <person name="Kim J.Y."/>
            <person name="Xu Y."/>
            <person name="Heller-Uszynska K."/>
            <person name="Miao H."/>
            <person name="Cheng Z."/>
            <person name="Zhang S."/>
            <person name="Wu J."/>
            <person name="Yang Y."/>
            <person name="Kang H."/>
            <person name="Li M."/>
            <person name="Liang H."/>
            <person name="Ren X."/>
            <person name="Shi Z."/>
            <person name="Wen M."/>
            <person name="Jian M."/>
            <person name="Yang H."/>
            <person name="Zhang G."/>
            <person name="Yang Z."/>
            <person name="Chen R."/>
            <person name="Liu S."/>
            <person name="Li J."/>
            <person name="Ma L."/>
            <person name="Liu H."/>
            <person name="Zhou Y."/>
            <person name="Zhao J."/>
            <person name="Fang X."/>
            <person name="Li G."/>
            <person name="Fang L."/>
            <person name="Li Y."/>
            <person name="Liu D."/>
            <person name="Zheng H."/>
            <person name="Zhang Y."/>
            <person name="Qin N."/>
            <person name="Li Z."/>
            <person name="Yang G."/>
            <person name="Yang S."/>
            <person name="Bolund L."/>
            <person name="Kristiansen K."/>
            <person name="Zheng H."/>
            <person name="Li S."/>
            <person name="Zhang X."/>
            <person name="Yang H."/>
            <person name="Wang J."/>
            <person name="Sun R."/>
            <person name="Zhang B."/>
            <person name="Jiang S."/>
            <person name="Wang J."/>
            <person name="Du Y."/>
            <person name="Li S."/>
        </authorList>
    </citation>
    <scope>NUCLEOTIDE SEQUENCE [LARGE SCALE GENOMIC DNA]</scope>
    <source>
        <strain evidence="2">cv. 9930</strain>
    </source>
</reference>
<keyword evidence="2" id="KW-1185">Reference proteome</keyword>
<reference evidence="1 2" key="4">
    <citation type="journal article" date="2011" name="BMC Genomics">
        <title>RNA-Seq improves annotation of protein-coding genes in the cucumber genome.</title>
        <authorList>
            <person name="Li Z."/>
            <person name="Zhang Z."/>
            <person name="Yan P."/>
            <person name="Huang S."/>
            <person name="Fei Z."/>
            <person name="Lin K."/>
        </authorList>
    </citation>
    <scope>NUCLEOTIDE SEQUENCE [LARGE SCALE GENOMIC DNA]</scope>
    <source>
        <strain evidence="2">cv. 9930</strain>
    </source>
</reference>
<dbReference type="EMBL" id="CM002926">
    <property type="protein sequence ID" value="KGN50863.1"/>
    <property type="molecule type" value="Genomic_DNA"/>
</dbReference>
<protein>
    <submittedName>
        <fullName evidence="1">Uncharacterized protein</fullName>
    </submittedName>
</protein>
<reference evidence="1 2" key="3">
    <citation type="journal article" date="2010" name="BMC Genomics">
        <title>Transcriptome sequencing and comparative analysis of cucumber flowers with different sex types.</title>
        <authorList>
            <person name="Guo S."/>
            <person name="Zheng Y."/>
            <person name="Joung J.G."/>
            <person name="Liu S."/>
            <person name="Zhang Z."/>
            <person name="Crasta O.R."/>
            <person name="Sobral B.W."/>
            <person name="Xu Y."/>
            <person name="Huang S."/>
            <person name="Fei Z."/>
        </authorList>
    </citation>
    <scope>NUCLEOTIDE SEQUENCE [LARGE SCALE GENOMIC DNA]</scope>
    <source>
        <strain evidence="2">cv. 9930</strain>
    </source>
</reference>
<dbReference type="Proteomes" id="UP000029981">
    <property type="component" value="Chromosome 5"/>
</dbReference>
<name>A0A0A0KMP8_CUCSA</name>
<proteinExistence type="predicted"/>
<reference evidence="1 2" key="2">
    <citation type="journal article" date="2009" name="PLoS ONE">
        <title>An integrated genetic and cytogenetic map of the cucumber genome.</title>
        <authorList>
            <person name="Ren Y."/>
            <person name="Zhang Z."/>
            <person name="Liu J."/>
            <person name="Staub J.E."/>
            <person name="Han Y."/>
            <person name="Cheng Z."/>
            <person name="Li X."/>
            <person name="Lu J."/>
            <person name="Miao H."/>
            <person name="Kang H."/>
            <person name="Xie B."/>
            <person name="Gu X."/>
            <person name="Wang X."/>
            <person name="Du Y."/>
            <person name="Jin W."/>
            <person name="Huang S."/>
        </authorList>
    </citation>
    <scope>NUCLEOTIDE SEQUENCE [LARGE SCALE GENOMIC DNA]</scope>
    <source>
        <strain evidence="2">cv. 9930</strain>
    </source>
</reference>
<sequence length="186" mass="21542">MNVLMIKISTCVVGKIETSTNELVKYQSFQLEIHDHSIRANEVICNSRHNFLCEKHNSFINFSNLFIPCLFPHSSKAETSLMVLNTMELLEQSAEAYNFGFVMRNESRVNRSMFVFQFPLPSLVEPRHKDPLKILHFLWHAFTRPVEVYRISTWTSGGPFIATSYDYDAPIDEYDGHVSFDGVRIN</sequence>
<accession>A0A0A0KMP8</accession>